<dbReference type="OrthoDB" id="8019446at2"/>
<proteinExistence type="predicted"/>
<dbReference type="AlphaFoldDB" id="A0A5R9J956"/>
<name>A0A5R9J956_9PROT</name>
<dbReference type="SUPFAM" id="SSF47592">
    <property type="entry name" value="SWIB/MDM2 domain"/>
    <property type="match status" value="1"/>
</dbReference>
<dbReference type="PROSITE" id="PS51925">
    <property type="entry name" value="SWIB_MDM2"/>
    <property type="match status" value="1"/>
</dbReference>
<dbReference type="CDD" id="cd10567">
    <property type="entry name" value="SWIB-MDM2_like"/>
    <property type="match status" value="1"/>
</dbReference>
<comment type="caution">
    <text evidence="3">The sequence shown here is derived from an EMBL/GenBank/DDBJ whole genome shotgun (WGS) entry which is preliminary data.</text>
</comment>
<dbReference type="PANTHER" id="PTHR13844">
    <property type="entry name" value="SWI/SNF-RELATED MATRIX-ASSOCIATED ACTIN-DEPENDENT REGULATOR OF CHROMATIN SUBFAMILY D"/>
    <property type="match status" value="1"/>
</dbReference>
<accession>A0A5R9J956</accession>
<dbReference type="InterPro" id="IPR036885">
    <property type="entry name" value="SWIB_MDM2_dom_sf"/>
</dbReference>
<gene>
    <name evidence="3" type="ORF">FE263_02570</name>
</gene>
<dbReference type="SMART" id="SM00151">
    <property type="entry name" value="SWIB"/>
    <property type="match status" value="1"/>
</dbReference>
<feature type="compositionally biased region" description="Basic and acidic residues" evidence="1">
    <location>
        <begin position="27"/>
        <end position="43"/>
    </location>
</feature>
<evidence type="ECO:0000313" key="4">
    <source>
        <dbReference type="Proteomes" id="UP000305654"/>
    </source>
</evidence>
<feature type="region of interest" description="Disordered" evidence="1">
    <location>
        <begin position="1"/>
        <end position="67"/>
    </location>
</feature>
<dbReference type="InterPro" id="IPR003121">
    <property type="entry name" value="SWIB_MDM2_domain"/>
</dbReference>
<organism evidence="3 4">
    <name type="scientific">Lichenicoccus roseus</name>
    <dbReference type="NCBI Taxonomy" id="2683649"/>
    <lineage>
        <taxon>Bacteria</taxon>
        <taxon>Pseudomonadati</taxon>
        <taxon>Pseudomonadota</taxon>
        <taxon>Alphaproteobacteria</taxon>
        <taxon>Acetobacterales</taxon>
        <taxon>Acetobacteraceae</taxon>
        <taxon>Lichenicoccus</taxon>
    </lineage>
</organism>
<feature type="domain" description="DM2" evidence="2">
    <location>
        <begin position="50"/>
        <end position="126"/>
    </location>
</feature>
<protein>
    <recommendedName>
        <fullName evidence="2">DM2 domain-containing protein</fullName>
    </recommendedName>
</protein>
<dbReference type="Proteomes" id="UP000305654">
    <property type="component" value="Unassembled WGS sequence"/>
</dbReference>
<evidence type="ECO:0000256" key="1">
    <source>
        <dbReference type="SAM" id="MobiDB-lite"/>
    </source>
</evidence>
<reference evidence="3 4" key="1">
    <citation type="submission" date="2019-05" db="EMBL/GenBank/DDBJ databases">
        <authorList>
            <person name="Pankratov T."/>
            <person name="Grouzdev D."/>
        </authorList>
    </citation>
    <scope>NUCLEOTIDE SEQUENCE [LARGE SCALE GENOMIC DNA]</scope>
    <source>
        <strain evidence="3 4">KEBCLARHB70R</strain>
    </source>
</reference>
<dbReference type="InterPro" id="IPR019835">
    <property type="entry name" value="SWIB_domain"/>
</dbReference>
<feature type="compositionally biased region" description="Low complexity" evidence="1">
    <location>
        <begin position="10"/>
        <end position="26"/>
    </location>
</feature>
<evidence type="ECO:0000259" key="2">
    <source>
        <dbReference type="PROSITE" id="PS51925"/>
    </source>
</evidence>
<keyword evidence="4" id="KW-1185">Reference proteome</keyword>
<evidence type="ECO:0000313" key="3">
    <source>
        <dbReference type="EMBL" id="TLU74115.1"/>
    </source>
</evidence>
<dbReference type="Gene3D" id="1.10.245.10">
    <property type="entry name" value="SWIB/MDM2 domain"/>
    <property type="match status" value="1"/>
</dbReference>
<dbReference type="EMBL" id="VCDI01000001">
    <property type="protein sequence ID" value="TLU74115.1"/>
    <property type="molecule type" value="Genomic_DNA"/>
</dbReference>
<dbReference type="RefSeq" id="WP_138324368.1">
    <property type="nucleotide sequence ID" value="NZ_VCDI01000001.1"/>
</dbReference>
<sequence length="126" mass="13495">MTEATKKTAPKSAAAKSPAASAPAAKPAEKKAAVKSDSVEKPKAGNKPNALQQPLQPSPELSAVVGEGKLARGEVVKRVWDYIKSNKLQNPSDGREILADDKLKKVFGKDKVTMFEMNKLLAQNLK</sequence>
<dbReference type="Pfam" id="PF02201">
    <property type="entry name" value="SWIB"/>
    <property type="match status" value="1"/>
</dbReference>